<evidence type="ECO:0000256" key="8">
    <source>
        <dbReference type="ARBA" id="ARBA00038091"/>
    </source>
</evidence>
<dbReference type="Pfam" id="PF17785">
    <property type="entry name" value="PUA_3"/>
    <property type="match status" value="1"/>
</dbReference>
<dbReference type="InterPro" id="IPR015947">
    <property type="entry name" value="PUA-like_sf"/>
</dbReference>
<protein>
    <submittedName>
        <fullName evidence="10">Class I SAM-dependent rRNA methyltransferase</fullName>
    </submittedName>
</protein>
<evidence type="ECO:0000256" key="3">
    <source>
        <dbReference type="ARBA" id="ARBA00022552"/>
    </source>
</evidence>
<dbReference type="InterPro" id="IPR036974">
    <property type="entry name" value="PUA_sf"/>
</dbReference>
<gene>
    <name evidence="10" type="ORF">NM686_016960</name>
</gene>
<dbReference type="InterPro" id="IPR002478">
    <property type="entry name" value="PUA"/>
</dbReference>
<keyword evidence="11" id="KW-1185">Reference proteome</keyword>
<dbReference type="InterPro" id="IPR029063">
    <property type="entry name" value="SAM-dependent_MTases_sf"/>
</dbReference>
<dbReference type="SUPFAM" id="SSF53335">
    <property type="entry name" value="S-adenosyl-L-methionine-dependent methyltransferases"/>
    <property type="match status" value="1"/>
</dbReference>
<keyword evidence="4 10" id="KW-0489">Methyltransferase</keyword>
<dbReference type="GO" id="GO:0008168">
    <property type="term" value="F:methyltransferase activity"/>
    <property type="evidence" value="ECO:0007669"/>
    <property type="project" value="UniProtKB-KW"/>
</dbReference>
<sequence length="398" mass="44458">MHYPELYLKKHEDKRLRQGHLWVFSNEVDGKRSPLEQFAAGDLVIVNDSAGKALGVAYVNPHALICARLLTRKPNSSIGEKFFKIRLSQALALRERLFDKPYYRLVFGESDGLPGLVIDRYDTVLSVQITTAGMEVQKPLLVKALLELLQPSAILLKNDNSQRQLENLPLEPELAYGELPERLLIEENGARFLINVAEGQKTGWFYDHRCSRAQFANWSSGLKVLDLFSYAGAWGITAAVAGAAEVTCVDSSESALALAAESAALNGVQDKMQFVRSDVFDYLKQAREQNLHFDAIVLDPPALIKRKKDYKAGYEAYRRLNHQALQILANEGVLVSASCSHHLSREDLHEILRASGRHIDRHVVFFATGGQGPDHPVLPAMPETEYLKTFFCAVSGRM</sequence>
<dbReference type="CDD" id="cd21153">
    <property type="entry name" value="PUA_RlmI"/>
    <property type="match status" value="1"/>
</dbReference>
<keyword evidence="3" id="KW-0698">rRNA processing</keyword>
<evidence type="ECO:0000313" key="10">
    <source>
        <dbReference type="EMBL" id="WAR44046.1"/>
    </source>
</evidence>
<dbReference type="Proteomes" id="UP001162780">
    <property type="component" value="Chromosome"/>
</dbReference>
<dbReference type="PROSITE" id="PS50890">
    <property type="entry name" value="PUA"/>
    <property type="match status" value="1"/>
</dbReference>
<comment type="subcellular location">
    <subcellularLocation>
        <location evidence="1">Cytoplasm</location>
    </subcellularLocation>
</comment>
<dbReference type="Gene3D" id="3.30.750.80">
    <property type="entry name" value="RNA methyltransferase domain (HRMD) like"/>
    <property type="match status" value="1"/>
</dbReference>
<reference evidence="10" key="1">
    <citation type="submission" date="2022-11" db="EMBL/GenBank/DDBJ databases">
        <title>Methylomonas rapida sp. nov., Carotenoid-Producing Obligate Methanotrophs with High Growth Characteristics and Biotechnological Potential.</title>
        <authorList>
            <person name="Tikhonova E.N."/>
            <person name="Suleimanov R.Z."/>
            <person name="Miroshnikov K."/>
            <person name="Oshkin I.Y."/>
            <person name="Belova S.E."/>
            <person name="Danilova O.V."/>
            <person name="Ashikhmin A."/>
            <person name="Konopkin A."/>
            <person name="But S.Y."/>
            <person name="Khmelenina V.N."/>
            <person name="Kuznetsov N."/>
            <person name="Pimenov N.V."/>
            <person name="Dedysh S.N."/>
        </authorList>
    </citation>
    <scope>NUCLEOTIDE SEQUENCE</scope>
    <source>
        <strain evidence="10">MP1</strain>
    </source>
</reference>
<dbReference type="EMBL" id="CP113517">
    <property type="protein sequence ID" value="WAR44046.1"/>
    <property type="molecule type" value="Genomic_DNA"/>
</dbReference>
<dbReference type="SUPFAM" id="SSF88697">
    <property type="entry name" value="PUA domain-like"/>
    <property type="match status" value="1"/>
</dbReference>
<keyword evidence="2" id="KW-0963">Cytoplasm</keyword>
<dbReference type="PANTHER" id="PTHR42873">
    <property type="entry name" value="RIBOSOMAL RNA LARGE SUBUNIT METHYLTRANSFERASE"/>
    <property type="match status" value="1"/>
</dbReference>
<keyword evidence="5" id="KW-0808">Transferase</keyword>
<evidence type="ECO:0000256" key="5">
    <source>
        <dbReference type="ARBA" id="ARBA00022679"/>
    </source>
</evidence>
<keyword evidence="6" id="KW-0949">S-adenosyl-L-methionine</keyword>
<dbReference type="Gene3D" id="3.40.50.150">
    <property type="entry name" value="Vaccinia Virus protein VP39"/>
    <property type="match status" value="1"/>
</dbReference>
<dbReference type="PANTHER" id="PTHR42873:SF1">
    <property type="entry name" value="S-ADENOSYLMETHIONINE-DEPENDENT METHYLTRANSFERASE DOMAIN-CONTAINING PROTEIN"/>
    <property type="match status" value="1"/>
</dbReference>
<dbReference type="InterPro" id="IPR041532">
    <property type="entry name" value="RlmI-like_PUA"/>
</dbReference>
<dbReference type="SMART" id="SM00359">
    <property type="entry name" value="PUA"/>
    <property type="match status" value="1"/>
</dbReference>
<dbReference type="GO" id="GO:0032259">
    <property type="term" value="P:methylation"/>
    <property type="evidence" value="ECO:0007669"/>
    <property type="project" value="UniProtKB-KW"/>
</dbReference>
<evidence type="ECO:0000313" key="11">
    <source>
        <dbReference type="Proteomes" id="UP001162780"/>
    </source>
</evidence>
<name>A0ABY7GHR6_9GAMM</name>
<evidence type="ECO:0000256" key="7">
    <source>
        <dbReference type="ARBA" id="ARBA00022884"/>
    </source>
</evidence>
<accession>A0ABY7GHR6</accession>
<feature type="domain" description="PUA" evidence="9">
    <location>
        <begin position="4"/>
        <end position="92"/>
    </location>
</feature>
<dbReference type="CDD" id="cd02440">
    <property type="entry name" value="AdoMet_MTases"/>
    <property type="match status" value="1"/>
</dbReference>
<evidence type="ECO:0000256" key="4">
    <source>
        <dbReference type="ARBA" id="ARBA00022603"/>
    </source>
</evidence>
<evidence type="ECO:0000256" key="2">
    <source>
        <dbReference type="ARBA" id="ARBA00022490"/>
    </source>
</evidence>
<evidence type="ECO:0000256" key="6">
    <source>
        <dbReference type="ARBA" id="ARBA00022691"/>
    </source>
</evidence>
<evidence type="ECO:0000259" key="9">
    <source>
        <dbReference type="SMART" id="SM00359"/>
    </source>
</evidence>
<keyword evidence="7" id="KW-0694">RNA-binding</keyword>
<dbReference type="CDD" id="cd11572">
    <property type="entry name" value="RlmI_M_like"/>
    <property type="match status" value="1"/>
</dbReference>
<organism evidence="10 11">
    <name type="scientific">Methylomonas rapida</name>
    <dbReference type="NCBI Taxonomy" id="2963939"/>
    <lineage>
        <taxon>Bacteria</taxon>
        <taxon>Pseudomonadati</taxon>
        <taxon>Pseudomonadota</taxon>
        <taxon>Gammaproteobacteria</taxon>
        <taxon>Methylococcales</taxon>
        <taxon>Methylococcaceae</taxon>
        <taxon>Methylomonas</taxon>
    </lineage>
</organism>
<dbReference type="InterPro" id="IPR019614">
    <property type="entry name" value="SAM-dep_methyl-trfase"/>
</dbReference>
<proteinExistence type="inferred from homology"/>
<dbReference type="Gene3D" id="2.30.130.10">
    <property type="entry name" value="PUA domain"/>
    <property type="match status" value="1"/>
</dbReference>
<evidence type="ECO:0000256" key="1">
    <source>
        <dbReference type="ARBA" id="ARBA00004496"/>
    </source>
</evidence>
<dbReference type="Pfam" id="PF10672">
    <property type="entry name" value="Methyltrans_SAM"/>
    <property type="match status" value="1"/>
</dbReference>
<comment type="similarity">
    <text evidence="8">Belongs to the methyltransferase superfamily. RlmI family.</text>
</comment>
<dbReference type="RefSeq" id="WP_255189034.1">
    <property type="nucleotide sequence ID" value="NZ_CP113517.1"/>
</dbReference>